<proteinExistence type="predicted"/>
<dbReference type="STRING" id="1841610.A6X21_13920"/>
<dbReference type="InterPro" id="IPR006076">
    <property type="entry name" value="FAD-dep_OxRdtase"/>
</dbReference>
<reference evidence="3 4" key="1">
    <citation type="submission" date="2016-05" db="EMBL/GenBank/DDBJ databases">
        <title>Genomic and physiological characterization of Planctopirus sp. isolated from fresh water lake.</title>
        <authorList>
            <person name="Subhash Y."/>
            <person name="Ramana C."/>
        </authorList>
    </citation>
    <scope>NUCLEOTIDE SEQUENCE [LARGE SCALE GENOMIC DNA]</scope>
    <source>
        <strain evidence="3 4">JC280</strain>
    </source>
</reference>
<evidence type="ECO:0000313" key="3">
    <source>
        <dbReference type="EMBL" id="ODA27967.1"/>
    </source>
</evidence>
<dbReference type="SUPFAM" id="SSF54373">
    <property type="entry name" value="FAD-linked reductases, C-terminal domain"/>
    <property type="match status" value="1"/>
</dbReference>
<organism evidence="3 4">
    <name type="scientific">Planctopirus hydrillae</name>
    <dbReference type="NCBI Taxonomy" id="1841610"/>
    <lineage>
        <taxon>Bacteria</taxon>
        <taxon>Pseudomonadati</taxon>
        <taxon>Planctomycetota</taxon>
        <taxon>Planctomycetia</taxon>
        <taxon>Planctomycetales</taxon>
        <taxon>Planctomycetaceae</taxon>
        <taxon>Planctopirus</taxon>
    </lineage>
</organism>
<accession>A0A1C3E405</accession>
<evidence type="ECO:0000313" key="4">
    <source>
        <dbReference type="Proteomes" id="UP000094828"/>
    </source>
</evidence>
<dbReference type="Proteomes" id="UP000094828">
    <property type="component" value="Unassembled WGS sequence"/>
</dbReference>
<feature type="domain" description="FAD dependent oxidoreductase" evidence="2">
    <location>
        <begin position="7"/>
        <end position="356"/>
    </location>
</feature>
<sequence>MKGLSCDIVILGAGVVGLSMALELRRQGLGVIVLEKSLPGQEASWAGAGMLPPGYRLDHSSSEARLRAMSHQLWNSWADQLSSETGIDIGYRRQGAVGLIPSGDSQRQLFDDYAQEGVIVEKLSCEELRFRFGCQSSTEETGFFIREFGQVRNPRYLRALQTAFLQAGGIIKSQTTVAQWNISTSEGIRLTTTNGEVICGDKLILATGAWTQHLLRRSSDVTNPGIRPIRGQIALLKESIPTLSTIIERGKQYVVPRGDGYVLIGSTEDDCGFDRSTQPESIQQLVAFGTRLVPSLRDAQLEKSWAGLRPWNGSTTPWIGWMSEAGCGAHERVLIAAGHFRHGLQMSPATAQLARQLILQQPTAISLPPISPELALAQPA</sequence>
<dbReference type="Gene3D" id="3.30.9.10">
    <property type="entry name" value="D-Amino Acid Oxidase, subunit A, domain 2"/>
    <property type="match status" value="1"/>
</dbReference>
<dbReference type="RefSeq" id="WP_068852979.1">
    <property type="nucleotide sequence ID" value="NZ_LYDR01000158.1"/>
</dbReference>
<dbReference type="PANTHER" id="PTHR13847:SF289">
    <property type="entry name" value="GLYCINE OXIDASE"/>
    <property type="match status" value="1"/>
</dbReference>
<dbReference type="GO" id="GO:0016491">
    <property type="term" value="F:oxidoreductase activity"/>
    <property type="evidence" value="ECO:0007669"/>
    <property type="project" value="UniProtKB-KW"/>
</dbReference>
<dbReference type="PANTHER" id="PTHR13847">
    <property type="entry name" value="SARCOSINE DEHYDROGENASE-RELATED"/>
    <property type="match status" value="1"/>
</dbReference>
<dbReference type="Gene3D" id="3.50.50.60">
    <property type="entry name" value="FAD/NAD(P)-binding domain"/>
    <property type="match status" value="1"/>
</dbReference>
<dbReference type="Pfam" id="PF01266">
    <property type="entry name" value="DAO"/>
    <property type="match status" value="1"/>
</dbReference>
<comment type="caution">
    <text evidence="3">The sequence shown here is derived from an EMBL/GenBank/DDBJ whole genome shotgun (WGS) entry which is preliminary data.</text>
</comment>
<evidence type="ECO:0000259" key="2">
    <source>
        <dbReference type="Pfam" id="PF01266"/>
    </source>
</evidence>
<dbReference type="InterPro" id="IPR036188">
    <property type="entry name" value="FAD/NAD-bd_sf"/>
</dbReference>
<keyword evidence="1" id="KW-0560">Oxidoreductase</keyword>
<keyword evidence="4" id="KW-1185">Reference proteome</keyword>
<dbReference type="EMBL" id="LYDR01000158">
    <property type="protein sequence ID" value="ODA27967.1"/>
    <property type="molecule type" value="Genomic_DNA"/>
</dbReference>
<dbReference type="OrthoDB" id="9794226at2"/>
<dbReference type="AlphaFoldDB" id="A0A1C3E405"/>
<dbReference type="GO" id="GO:0005737">
    <property type="term" value="C:cytoplasm"/>
    <property type="evidence" value="ECO:0007669"/>
    <property type="project" value="TreeGrafter"/>
</dbReference>
<dbReference type="SUPFAM" id="SSF51905">
    <property type="entry name" value="FAD/NAD(P)-binding domain"/>
    <property type="match status" value="1"/>
</dbReference>
<name>A0A1C3E405_9PLAN</name>
<protein>
    <recommendedName>
        <fullName evidence="2">FAD dependent oxidoreductase domain-containing protein</fullName>
    </recommendedName>
</protein>
<evidence type="ECO:0000256" key="1">
    <source>
        <dbReference type="ARBA" id="ARBA00023002"/>
    </source>
</evidence>
<gene>
    <name evidence="3" type="ORF">A6X21_13920</name>
</gene>